<dbReference type="PROSITE" id="PS51186">
    <property type="entry name" value="GNAT"/>
    <property type="match status" value="1"/>
</dbReference>
<protein>
    <submittedName>
        <fullName evidence="2">GNAT family protein</fullName>
    </submittedName>
</protein>
<accession>A0AAW8U5K0</accession>
<evidence type="ECO:0000313" key="2">
    <source>
        <dbReference type="EMBL" id="MDT2833542.1"/>
    </source>
</evidence>
<dbReference type="Pfam" id="PF13302">
    <property type="entry name" value="Acetyltransf_3"/>
    <property type="match status" value="1"/>
</dbReference>
<dbReference type="InterPro" id="IPR016181">
    <property type="entry name" value="Acyl_CoA_acyltransferase"/>
</dbReference>
<dbReference type="AlphaFoldDB" id="A0AAW8U5K0"/>
<feature type="domain" description="N-acetyltransferase" evidence="1">
    <location>
        <begin position="2"/>
        <end position="168"/>
    </location>
</feature>
<organism evidence="2 3">
    <name type="scientific">Vagococcus carniphilus</name>
    <dbReference type="NCBI Taxonomy" id="218144"/>
    <lineage>
        <taxon>Bacteria</taxon>
        <taxon>Bacillati</taxon>
        <taxon>Bacillota</taxon>
        <taxon>Bacilli</taxon>
        <taxon>Lactobacillales</taxon>
        <taxon>Enterococcaceae</taxon>
        <taxon>Vagococcus</taxon>
    </lineage>
</organism>
<dbReference type="RefSeq" id="WP_311985105.1">
    <property type="nucleotide sequence ID" value="NZ_JARQBZ010000008.1"/>
</dbReference>
<reference evidence="2" key="1">
    <citation type="submission" date="2023-03" db="EMBL/GenBank/DDBJ databases">
        <authorList>
            <person name="Shen W."/>
            <person name="Cai J."/>
        </authorList>
    </citation>
    <scope>NUCLEOTIDE SEQUENCE</scope>
    <source>
        <strain evidence="2">P96-3</strain>
    </source>
</reference>
<dbReference type="PANTHER" id="PTHR43415:SF3">
    <property type="entry name" value="GNAT-FAMILY ACETYLTRANSFERASE"/>
    <property type="match status" value="1"/>
</dbReference>
<gene>
    <name evidence="2" type="ORF">P7H70_05695</name>
</gene>
<evidence type="ECO:0000259" key="1">
    <source>
        <dbReference type="PROSITE" id="PS51186"/>
    </source>
</evidence>
<dbReference type="SUPFAM" id="SSF55729">
    <property type="entry name" value="Acyl-CoA N-acyltransferases (Nat)"/>
    <property type="match status" value="1"/>
</dbReference>
<dbReference type="GO" id="GO:0016747">
    <property type="term" value="F:acyltransferase activity, transferring groups other than amino-acyl groups"/>
    <property type="evidence" value="ECO:0007669"/>
    <property type="project" value="InterPro"/>
</dbReference>
<evidence type="ECO:0000313" key="3">
    <source>
        <dbReference type="Proteomes" id="UP001268577"/>
    </source>
</evidence>
<dbReference type="EMBL" id="JARQBZ010000008">
    <property type="protein sequence ID" value="MDT2833542.1"/>
    <property type="molecule type" value="Genomic_DNA"/>
</dbReference>
<comment type="caution">
    <text evidence="2">The sequence shown here is derived from an EMBL/GenBank/DDBJ whole genome shotgun (WGS) entry which is preliminary data.</text>
</comment>
<dbReference type="PANTHER" id="PTHR43415">
    <property type="entry name" value="SPERMIDINE N(1)-ACETYLTRANSFERASE"/>
    <property type="match status" value="1"/>
</dbReference>
<dbReference type="InterPro" id="IPR000182">
    <property type="entry name" value="GNAT_dom"/>
</dbReference>
<proteinExistence type="predicted"/>
<dbReference type="Gene3D" id="3.40.630.30">
    <property type="match status" value="1"/>
</dbReference>
<sequence length="171" mass="19698">MYKLRELEEFDLNIINKWRNQEELIANLGAPYRFINTNVEKKWFQNYMDSRANCVRCAIVSTENEKEILGLISLTDMNSINQSATLHLMIGGMENRGKGMGDYAVKEILKHAFYNLNLRRVELSVLSSNVAATNLYKKNGFIQEGIKKEAVYKKGNFEDIILMAILRNSHS</sequence>
<dbReference type="Proteomes" id="UP001268577">
    <property type="component" value="Unassembled WGS sequence"/>
</dbReference>
<name>A0AAW8U5K0_9ENTE</name>